<dbReference type="InterPro" id="IPR011990">
    <property type="entry name" value="TPR-like_helical_dom_sf"/>
</dbReference>
<organism evidence="1 2">
    <name type="scientific">Nonomuraea purpurea</name>
    <dbReference type="NCBI Taxonomy" id="1849276"/>
    <lineage>
        <taxon>Bacteria</taxon>
        <taxon>Bacillati</taxon>
        <taxon>Actinomycetota</taxon>
        <taxon>Actinomycetes</taxon>
        <taxon>Streptosporangiales</taxon>
        <taxon>Streptosporangiaceae</taxon>
        <taxon>Nonomuraea</taxon>
    </lineage>
</organism>
<dbReference type="Gene3D" id="1.25.40.10">
    <property type="entry name" value="Tetratricopeptide repeat domain"/>
    <property type="match status" value="1"/>
</dbReference>
<comment type="caution">
    <text evidence="1">The sequence shown here is derived from an EMBL/GenBank/DDBJ whole genome shotgun (WGS) entry which is preliminary data.</text>
</comment>
<accession>A0ABV8GAR6</accession>
<protein>
    <recommendedName>
        <fullName evidence="3">Tetratricopeptide repeat protein</fullName>
    </recommendedName>
</protein>
<evidence type="ECO:0000313" key="1">
    <source>
        <dbReference type="EMBL" id="MFC4009402.1"/>
    </source>
</evidence>
<evidence type="ECO:0008006" key="3">
    <source>
        <dbReference type="Google" id="ProtNLM"/>
    </source>
</evidence>
<keyword evidence="2" id="KW-1185">Reference proteome</keyword>
<reference evidence="2" key="1">
    <citation type="journal article" date="2019" name="Int. J. Syst. Evol. Microbiol.">
        <title>The Global Catalogue of Microorganisms (GCM) 10K type strain sequencing project: providing services to taxonomists for standard genome sequencing and annotation.</title>
        <authorList>
            <consortium name="The Broad Institute Genomics Platform"/>
            <consortium name="The Broad Institute Genome Sequencing Center for Infectious Disease"/>
            <person name="Wu L."/>
            <person name="Ma J."/>
        </authorList>
    </citation>
    <scope>NUCLEOTIDE SEQUENCE [LARGE SCALE GENOMIC DNA]</scope>
    <source>
        <strain evidence="2">TBRC 1276</strain>
    </source>
</reference>
<sequence length="306" mass="33535">MAVMKGWRVMDARIGGTYLYATVTAYLRDQVAPRLFGGEGARAFTAAAALTEMAGWMAHEAGRDEDARRHFHRAWDLSTVGPDRHLGIHVLNSVAHLAHHEARPEEAIGVAQAAERALAAGPRNPDLKAKLLATQARCQATLGRPRETRALLARAETALQETHHEAPSPWVSSFDQGALACDAARCMRQLGDLPAAQRYAERVLELRPAGRIRSRAFGNLTLASALIGQGKLDQACAVATDVIHSTQTLGSYLVIQQLRELRALLTPHTAPIACTVVESLTEALRQRAWWYQWLTETPPKAHDDRS</sequence>
<gene>
    <name evidence="1" type="ORF">ACFOY2_19370</name>
</gene>
<dbReference type="RefSeq" id="WP_379529636.1">
    <property type="nucleotide sequence ID" value="NZ_JBHSBI010000009.1"/>
</dbReference>
<dbReference type="SUPFAM" id="SSF48452">
    <property type="entry name" value="TPR-like"/>
    <property type="match status" value="1"/>
</dbReference>
<dbReference type="Proteomes" id="UP001595851">
    <property type="component" value="Unassembled WGS sequence"/>
</dbReference>
<evidence type="ECO:0000313" key="2">
    <source>
        <dbReference type="Proteomes" id="UP001595851"/>
    </source>
</evidence>
<proteinExistence type="predicted"/>
<dbReference type="EMBL" id="JBHSBI010000009">
    <property type="protein sequence ID" value="MFC4009402.1"/>
    <property type="molecule type" value="Genomic_DNA"/>
</dbReference>
<name>A0ABV8GAR6_9ACTN</name>